<dbReference type="SUPFAM" id="SSF50331">
    <property type="entry name" value="MOP-like"/>
    <property type="match status" value="1"/>
</dbReference>
<dbReference type="Gene3D" id="3.40.50.300">
    <property type="entry name" value="P-loop containing nucleotide triphosphate hydrolases"/>
    <property type="match status" value="1"/>
</dbReference>
<dbReference type="SUPFAM" id="SSF52540">
    <property type="entry name" value="P-loop containing nucleoside triphosphate hydrolases"/>
    <property type="match status" value="1"/>
</dbReference>
<dbReference type="PANTHER" id="PTHR42781">
    <property type="entry name" value="SPERMIDINE/PUTRESCINE IMPORT ATP-BINDING PROTEIN POTA"/>
    <property type="match status" value="1"/>
</dbReference>
<dbReference type="FunFam" id="3.40.50.300:FF:000425">
    <property type="entry name" value="Probable ABC transporter, ATP-binding subunit"/>
    <property type="match status" value="1"/>
</dbReference>
<gene>
    <name evidence="7" type="ORF">SAMN04489812_0850</name>
</gene>
<dbReference type="InterPro" id="IPR027417">
    <property type="entry name" value="P-loop_NTPase"/>
</dbReference>
<dbReference type="RefSeq" id="WP_091520362.1">
    <property type="nucleotide sequence ID" value="NZ_LT629772.1"/>
</dbReference>
<dbReference type="Gene3D" id="2.40.50.100">
    <property type="match status" value="1"/>
</dbReference>
<name>A0A1H1PCG0_9ACTN</name>
<evidence type="ECO:0000256" key="4">
    <source>
        <dbReference type="ARBA" id="ARBA00066388"/>
    </source>
</evidence>
<dbReference type="SMART" id="SM00382">
    <property type="entry name" value="AAA"/>
    <property type="match status" value="1"/>
</dbReference>
<dbReference type="GO" id="GO:0015418">
    <property type="term" value="F:ABC-type quaternary ammonium compound transporting activity"/>
    <property type="evidence" value="ECO:0007669"/>
    <property type="project" value="UniProtKB-EC"/>
</dbReference>
<keyword evidence="1" id="KW-0813">Transport</keyword>
<evidence type="ECO:0000256" key="5">
    <source>
        <dbReference type="SAM" id="MobiDB-lite"/>
    </source>
</evidence>
<dbReference type="InterPro" id="IPR050093">
    <property type="entry name" value="ABC_SmlMolc_Importer"/>
</dbReference>
<feature type="domain" description="ABC transporter" evidence="6">
    <location>
        <begin position="4"/>
        <end position="240"/>
    </location>
</feature>
<organism evidence="7 8">
    <name type="scientific">Microlunatus soli</name>
    <dbReference type="NCBI Taxonomy" id="630515"/>
    <lineage>
        <taxon>Bacteria</taxon>
        <taxon>Bacillati</taxon>
        <taxon>Actinomycetota</taxon>
        <taxon>Actinomycetes</taxon>
        <taxon>Propionibacteriales</taxon>
        <taxon>Propionibacteriaceae</taxon>
        <taxon>Microlunatus</taxon>
    </lineage>
</organism>
<reference evidence="7 8" key="1">
    <citation type="submission" date="2016-10" db="EMBL/GenBank/DDBJ databases">
        <authorList>
            <person name="de Groot N.N."/>
        </authorList>
    </citation>
    <scope>NUCLEOTIDE SEQUENCE [LARGE SCALE GENOMIC DNA]</scope>
    <source>
        <strain evidence="7 8">DSM 21800</strain>
    </source>
</reference>
<dbReference type="EMBL" id="LT629772">
    <property type="protein sequence ID" value="SDS08988.1"/>
    <property type="molecule type" value="Genomic_DNA"/>
</dbReference>
<evidence type="ECO:0000256" key="1">
    <source>
        <dbReference type="ARBA" id="ARBA00022448"/>
    </source>
</evidence>
<evidence type="ECO:0000313" key="8">
    <source>
        <dbReference type="Proteomes" id="UP000199103"/>
    </source>
</evidence>
<feature type="region of interest" description="Disordered" evidence="5">
    <location>
        <begin position="359"/>
        <end position="388"/>
    </location>
</feature>
<dbReference type="PROSITE" id="PS00211">
    <property type="entry name" value="ABC_TRANSPORTER_1"/>
    <property type="match status" value="1"/>
</dbReference>
<dbReference type="PROSITE" id="PS50893">
    <property type="entry name" value="ABC_TRANSPORTER_2"/>
    <property type="match status" value="1"/>
</dbReference>
<dbReference type="GO" id="GO:0016887">
    <property type="term" value="F:ATP hydrolysis activity"/>
    <property type="evidence" value="ECO:0007669"/>
    <property type="project" value="InterPro"/>
</dbReference>
<keyword evidence="2" id="KW-0547">Nucleotide-binding</keyword>
<dbReference type="InterPro" id="IPR017871">
    <property type="entry name" value="ABC_transporter-like_CS"/>
</dbReference>
<dbReference type="Proteomes" id="UP000199103">
    <property type="component" value="Chromosome I"/>
</dbReference>
<dbReference type="EC" id="7.6.2.9" evidence="4"/>
<keyword evidence="8" id="KW-1185">Reference proteome</keyword>
<dbReference type="InterPro" id="IPR003593">
    <property type="entry name" value="AAA+_ATPase"/>
</dbReference>
<dbReference type="InterPro" id="IPR008995">
    <property type="entry name" value="Mo/tungstate-bd_C_term_dom"/>
</dbReference>
<dbReference type="OrthoDB" id="3180400at2"/>
<dbReference type="AlphaFoldDB" id="A0A1H1PCG0"/>
<dbReference type="GO" id="GO:0005524">
    <property type="term" value="F:ATP binding"/>
    <property type="evidence" value="ECO:0007669"/>
    <property type="project" value="UniProtKB-KW"/>
</dbReference>
<sequence length="388" mass="42615">MPELTVHELTKNYGTHAALQEVSFTVRDGSFFTLLGPSGCGKSTTLASIAGLERPDHGRIAAGSMTFLDSDQGVYLTPEERNLGMVFQSYALWPHMTVAGNLELPLKLRRVSGSERARRIDRTLEQVGLGPFRDRYPHQLSGGQQQRVALARALVYSPDVLLLDEPLSNLDAKLREQARGWLKQLQQDVGITTIYVTHDQAEALTLSDQIAVMRRGRMLQVGSPEEIYERPTSPAVADFVGRCNFLAGTIDQLDERQATIALGAGTVRIALGDQRSDPSLIRGSRVTLGIRAERLRVVDHDHNGDNVLRAGLQQRLYSGSTYEYRLSYQDQTLVAEDTCVVDGPEVGLVIDPDTVSIFPGEPDRELLHPSTPDAASSSDQADRVEVAV</sequence>
<proteinExistence type="predicted"/>
<evidence type="ECO:0000313" key="7">
    <source>
        <dbReference type="EMBL" id="SDS08988.1"/>
    </source>
</evidence>
<evidence type="ECO:0000256" key="3">
    <source>
        <dbReference type="ARBA" id="ARBA00022840"/>
    </source>
</evidence>
<accession>A0A1H1PCG0</accession>
<evidence type="ECO:0000256" key="2">
    <source>
        <dbReference type="ARBA" id="ARBA00022741"/>
    </source>
</evidence>
<dbReference type="Pfam" id="PF00005">
    <property type="entry name" value="ABC_tran"/>
    <property type="match status" value="1"/>
</dbReference>
<keyword evidence="3 7" id="KW-0067">ATP-binding</keyword>
<dbReference type="PANTHER" id="PTHR42781:SF4">
    <property type="entry name" value="SPERMIDINE_PUTRESCINE IMPORT ATP-BINDING PROTEIN POTA"/>
    <property type="match status" value="1"/>
</dbReference>
<dbReference type="STRING" id="630515.SAMN04489812_0850"/>
<evidence type="ECO:0000259" key="6">
    <source>
        <dbReference type="PROSITE" id="PS50893"/>
    </source>
</evidence>
<protein>
    <recommendedName>
        <fullName evidence="4">ABC-type quaternary amine transporter</fullName>
        <ecNumber evidence="4">7.6.2.9</ecNumber>
    </recommendedName>
</protein>
<dbReference type="InterPro" id="IPR003439">
    <property type="entry name" value="ABC_transporter-like_ATP-bd"/>
</dbReference>